<sequence length="169" mass="19510">MYILRGLSLWNHALAPISVFYPAIQLIPVRRALQDRNRSSINSGLRHKSKSPLKSIMDLSKFHELSYNVFWQFSRLLRLVSAFQEICEALERENEILRNRESELLLQNRFLRALLVGQMSNSYVDHIDLSTQSDGAPTEVLSDGYCYEGMVHGGEEYSGEYELPDRLET</sequence>
<feature type="coiled-coil region" evidence="1">
    <location>
        <begin position="80"/>
        <end position="107"/>
    </location>
</feature>
<protein>
    <submittedName>
        <fullName evidence="2">Uncharacterized protein</fullName>
    </submittedName>
</protein>
<evidence type="ECO:0000313" key="2">
    <source>
        <dbReference type="EMBL" id="TGJ70129.1"/>
    </source>
</evidence>
<organism evidence="2 3">
    <name type="scientific">Orbilia oligospora</name>
    <name type="common">Nematode-trapping fungus</name>
    <name type="synonym">Arthrobotrys oligospora</name>
    <dbReference type="NCBI Taxonomy" id="2813651"/>
    <lineage>
        <taxon>Eukaryota</taxon>
        <taxon>Fungi</taxon>
        <taxon>Dikarya</taxon>
        <taxon>Ascomycota</taxon>
        <taxon>Pezizomycotina</taxon>
        <taxon>Orbiliomycetes</taxon>
        <taxon>Orbiliales</taxon>
        <taxon>Orbiliaceae</taxon>
        <taxon>Orbilia</taxon>
    </lineage>
</organism>
<name>A0A8H2E2B7_ORBOL</name>
<dbReference type="EMBL" id="SOZJ01000003">
    <property type="protein sequence ID" value="TGJ70129.1"/>
    <property type="molecule type" value="Genomic_DNA"/>
</dbReference>
<evidence type="ECO:0000313" key="3">
    <source>
        <dbReference type="Proteomes" id="UP000297595"/>
    </source>
</evidence>
<dbReference type="Proteomes" id="UP000297595">
    <property type="component" value="Unassembled WGS sequence"/>
</dbReference>
<reference evidence="2 3" key="1">
    <citation type="submission" date="2019-03" db="EMBL/GenBank/DDBJ databases">
        <title>Nematode-trapping fungi genome.</title>
        <authorList>
            <person name="Vidal-Diez De Ulzurrun G."/>
        </authorList>
    </citation>
    <scope>NUCLEOTIDE SEQUENCE [LARGE SCALE GENOMIC DNA]</scope>
    <source>
        <strain evidence="2 3">TWF154</strain>
    </source>
</reference>
<keyword evidence="1" id="KW-0175">Coiled coil</keyword>
<evidence type="ECO:0000256" key="1">
    <source>
        <dbReference type="SAM" id="Coils"/>
    </source>
</evidence>
<proteinExistence type="predicted"/>
<gene>
    <name evidence="2" type="ORF">EYR41_006114</name>
</gene>
<comment type="caution">
    <text evidence="2">The sequence shown here is derived from an EMBL/GenBank/DDBJ whole genome shotgun (WGS) entry which is preliminary data.</text>
</comment>
<dbReference type="AlphaFoldDB" id="A0A8H2E2B7"/>
<accession>A0A8H2E2B7</accession>